<comment type="caution">
    <text evidence="2">The sequence shown here is derived from an EMBL/GenBank/DDBJ whole genome shotgun (WGS) entry which is preliminary data.</text>
</comment>
<evidence type="ECO:0000313" key="3">
    <source>
        <dbReference type="Proteomes" id="UP000681967"/>
    </source>
</evidence>
<evidence type="ECO:0000256" key="1">
    <source>
        <dbReference type="SAM" id="MobiDB-lite"/>
    </source>
</evidence>
<feature type="non-terminal residue" evidence="2">
    <location>
        <position position="289"/>
    </location>
</feature>
<feature type="compositionally biased region" description="Low complexity" evidence="1">
    <location>
        <begin position="215"/>
        <end position="229"/>
    </location>
</feature>
<evidence type="ECO:0000313" key="2">
    <source>
        <dbReference type="EMBL" id="CAF4964800.1"/>
    </source>
</evidence>
<proteinExistence type="predicted"/>
<dbReference type="Proteomes" id="UP000681967">
    <property type="component" value="Unassembled WGS sequence"/>
</dbReference>
<sequence>ATINPLTKSPPSVGKPEYQCHESLNRRHSDPKHYSTIGRMNIPPDNFLVHYNSIDYESPHTPLVNLQETDLFDFPSSPTKYFNGHKDENIANYQIGIKTLSNLTEKLAEQNDMEITHSSNDSSNNEQTLLTSPILHSERKRSLLNGGSTHSILASNSSLQKAPVYAKIIKTPLKPPNSSGMSTIERLRLSGSPLRLLSSSPTYARTTSFLKSNLNHDNNQMSQSSSSSIKHSKINPTSWKINPRKLDSLKARRNSRHTDDDDDDNHMNNTETSQLTTTTTTTMSRYRHA</sequence>
<feature type="non-terminal residue" evidence="2">
    <location>
        <position position="1"/>
    </location>
</feature>
<reference evidence="2" key="1">
    <citation type="submission" date="2021-02" db="EMBL/GenBank/DDBJ databases">
        <authorList>
            <person name="Nowell W R."/>
        </authorList>
    </citation>
    <scope>NUCLEOTIDE SEQUENCE</scope>
</reference>
<name>A0A8S3D337_9BILA</name>
<protein>
    <submittedName>
        <fullName evidence="2">Uncharacterized protein</fullName>
    </submittedName>
</protein>
<feature type="region of interest" description="Disordered" evidence="1">
    <location>
        <begin position="213"/>
        <end position="289"/>
    </location>
</feature>
<organism evidence="2 3">
    <name type="scientific">Rotaria magnacalcarata</name>
    <dbReference type="NCBI Taxonomy" id="392030"/>
    <lineage>
        <taxon>Eukaryota</taxon>
        <taxon>Metazoa</taxon>
        <taxon>Spiralia</taxon>
        <taxon>Gnathifera</taxon>
        <taxon>Rotifera</taxon>
        <taxon>Eurotatoria</taxon>
        <taxon>Bdelloidea</taxon>
        <taxon>Philodinida</taxon>
        <taxon>Philodinidae</taxon>
        <taxon>Rotaria</taxon>
    </lineage>
</organism>
<dbReference type="EMBL" id="CAJOBH010191280">
    <property type="protein sequence ID" value="CAF4964800.1"/>
    <property type="molecule type" value="Genomic_DNA"/>
</dbReference>
<gene>
    <name evidence="2" type="ORF">BYL167_LOCUS54402</name>
</gene>
<dbReference type="AlphaFoldDB" id="A0A8S3D337"/>
<accession>A0A8S3D337</accession>